<evidence type="ECO:0000313" key="3">
    <source>
        <dbReference type="EMBL" id="TPD65911.1"/>
    </source>
</evidence>
<keyword evidence="4" id="KW-1185">Reference proteome</keyword>
<dbReference type="GO" id="GO:0016491">
    <property type="term" value="F:oxidoreductase activity"/>
    <property type="evidence" value="ECO:0007669"/>
    <property type="project" value="UniProtKB-KW"/>
</dbReference>
<dbReference type="PANTHER" id="PTHR44196">
    <property type="entry name" value="DEHYDROGENASE/REDUCTASE SDR FAMILY MEMBER 7B"/>
    <property type="match status" value="1"/>
</dbReference>
<dbReference type="RefSeq" id="WP_140002515.1">
    <property type="nucleotide sequence ID" value="NZ_VFJE01000056.1"/>
</dbReference>
<protein>
    <submittedName>
        <fullName evidence="3">SDR family NAD(P)-dependent oxidoreductase</fullName>
    </submittedName>
</protein>
<dbReference type="Proteomes" id="UP000319175">
    <property type="component" value="Unassembled WGS sequence"/>
</dbReference>
<evidence type="ECO:0000256" key="2">
    <source>
        <dbReference type="ARBA" id="ARBA00023002"/>
    </source>
</evidence>
<dbReference type="PANTHER" id="PTHR44196:SF3">
    <property type="entry name" value="SHORT CHAIN DEHYDROGENASE FAMILY PROTEIN"/>
    <property type="match status" value="1"/>
</dbReference>
<evidence type="ECO:0000313" key="4">
    <source>
        <dbReference type="Proteomes" id="UP000319175"/>
    </source>
</evidence>
<accession>A0A501Q1V1</accession>
<gene>
    <name evidence="3" type="ORF">FJA49_17175</name>
</gene>
<comment type="similarity">
    <text evidence="1">Belongs to the short-chain dehydrogenases/reductases (SDR) family.</text>
</comment>
<dbReference type="OrthoDB" id="822355at2"/>
<dbReference type="EMBL" id="VFJE01000056">
    <property type="protein sequence ID" value="TPD65911.1"/>
    <property type="molecule type" value="Genomic_DNA"/>
</dbReference>
<dbReference type="PRINTS" id="PR00081">
    <property type="entry name" value="GDHRDH"/>
</dbReference>
<dbReference type="GO" id="GO:0016020">
    <property type="term" value="C:membrane"/>
    <property type="evidence" value="ECO:0007669"/>
    <property type="project" value="TreeGrafter"/>
</dbReference>
<dbReference type="Pfam" id="PF00106">
    <property type="entry name" value="adh_short"/>
    <property type="match status" value="1"/>
</dbReference>
<dbReference type="Gene3D" id="3.40.50.720">
    <property type="entry name" value="NAD(P)-binding Rossmann-like Domain"/>
    <property type="match status" value="1"/>
</dbReference>
<reference evidence="3 4" key="1">
    <citation type="submission" date="2019-06" db="EMBL/GenBank/DDBJ databases">
        <title>Flavobacterium sp. MaA-Y11 from geoumgang.</title>
        <authorList>
            <person name="Jeong S."/>
        </authorList>
    </citation>
    <scope>NUCLEOTIDE SEQUENCE [LARGE SCALE GENOMIC DNA]</scope>
    <source>
        <strain evidence="3 4">MaA-Y11</strain>
    </source>
</reference>
<dbReference type="AlphaFoldDB" id="A0A501Q1V1"/>
<dbReference type="InterPro" id="IPR036291">
    <property type="entry name" value="NAD(P)-bd_dom_sf"/>
</dbReference>
<keyword evidence="2" id="KW-0560">Oxidoreductase</keyword>
<proteinExistence type="inferred from homology"/>
<dbReference type="InterPro" id="IPR002347">
    <property type="entry name" value="SDR_fam"/>
</dbReference>
<sequence>MKKAIIIGATSGIGKELAKILSKEGYKVGLSGRRNQLLEAIQSENPQTFEILQLDVVEIETLQEKLDDLVDKLGGLDLLVISSGTGDLNPMLDFNIEKITIDTNITGFTFVADWAFRYFEKQHSGHLVGITSIAGLRGNRIAPSYNATKSYQINYLEGLRQKARKSKQDITVTDIRPGFVATDMAKGEGQFWVATPEKAARQIFAAICRKKRTAYITKRWGLIALLLKILPKRMYERM</sequence>
<comment type="caution">
    <text evidence="3">The sequence shown here is derived from an EMBL/GenBank/DDBJ whole genome shotgun (WGS) entry which is preliminary data.</text>
</comment>
<name>A0A501Q1V1_9FLAO</name>
<dbReference type="SUPFAM" id="SSF51735">
    <property type="entry name" value="NAD(P)-binding Rossmann-fold domains"/>
    <property type="match status" value="1"/>
</dbReference>
<evidence type="ECO:0000256" key="1">
    <source>
        <dbReference type="ARBA" id="ARBA00006484"/>
    </source>
</evidence>
<organism evidence="3 4">
    <name type="scientific">Flavobacterium microcysteis</name>
    <dbReference type="NCBI Taxonomy" id="2596891"/>
    <lineage>
        <taxon>Bacteria</taxon>
        <taxon>Pseudomonadati</taxon>
        <taxon>Bacteroidota</taxon>
        <taxon>Flavobacteriia</taxon>
        <taxon>Flavobacteriales</taxon>
        <taxon>Flavobacteriaceae</taxon>
        <taxon>Flavobacterium</taxon>
    </lineage>
</organism>